<dbReference type="EMBL" id="KK107539">
    <property type="protein sequence ID" value="EZA49106.1"/>
    <property type="molecule type" value="Genomic_DNA"/>
</dbReference>
<organism evidence="3 4">
    <name type="scientific">Ooceraea biroi</name>
    <name type="common">Clonal raider ant</name>
    <name type="synonym">Cerapachys biroi</name>
    <dbReference type="NCBI Taxonomy" id="2015173"/>
    <lineage>
        <taxon>Eukaryota</taxon>
        <taxon>Metazoa</taxon>
        <taxon>Ecdysozoa</taxon>
        <taxon>Arthropoda</taxon>
        <taxon>Hexapoda</taxon>
        <taxon>Insecta</taxon>
        <taxon>Pterygota</taxon>
        <taxon>Neoptera</taxon>
        <taxon>Endopterygota</taxon>
        <taxon>Hymenoptera</taxon>
        <taxon>Apocrita</taxon>
        <taxon>Aculeata</taxon>
        <taxon>Formicoidea</taxon>
        <taxon>Formicidae</taxon>
        <taxon>Dorylinae</taxon>
        <taxon>Ooceraea</taxon>
    </lineage>
</organism>
<sequence>RRLMHCANNRKGRSTPRIVRAIRRNSKKLDNTANRSLTIDRPRTSKSSVVVLYHGRSSTPPSSSSKALVHLAKSDQTIAEISQPTATSPTLSDKTKVIETPETLSPRYPLCRRRTASKRYRRASRPHLNVNIYPPANPVERIASPSRRHRAVFERRIEVNSKDKKFQCAAKHSADSGESRERIVACHKNEINRKSEKRIEERTWKRQCSPIEVAVSKPMDYHPKRAETDGVKQRRQSALCSSRAFPAQQTHIKEPGINSTFISVNEGDEANRVFPFQATPSGNLKIIPNQVVFESKKFSVLVADPRHTKVNVKAEFSRSGVDVGPSVLGSSNRIRYIDLPPGVTPSTINQLQAQKKLPYIDANYRSRTQPSAKFHPSEMEQKQPASYQIPPLNEVPLSSLGFTNEEPINNVTAKAFSIIYDWMISPINESYQLLRRDNILDIFMAAQYLGIKELEEQCWAFIDNDELFSEDTAFLLYLEAKKIGNTAVMELMVPRIMKFFLVLVSTKDFLELSVDELCLLLKSNYISVNSEMEVLMSAVRWLMHDWSERKQYMLEVLKCVRFGLIAPWQLVDVKRNPENPEFMELMSYPEVQKMVDDGLAFVIIKYWYGNQTEDYYHWIDLLGLNEPTNRNWAGEDKASHANYVTYREFLLYLEEYQKTNIAELRTRKTRTRPTPPSSPPKDCSPLPPERTRTDSNQNYCCVDSYSLEQYSTTQSRVVPKRYVSKVATSPGMVIPPEILTECLSSMGRSNNIRTVNRFGYL</sequence>
<feature type="region of interest" description="Disordered" evidence="1">
    <location>
        <begin position="664"/>
        <end position="694"/>
    </location>
</feature>
<dbReference type="Proteomes" id="UP000053097">
    <property type="component" value="Unassembled WGS sequence"/>
</dbReference>
<reference evidence="3 4" key="1">
    <citation type="journal article" date="2014" name="Curr. Biol.">
        <title>The genome of the clonal raider ant Cerapachys biroi.</title>
        <authorList>
            <person name="Oxley P.R."/>
            <person name="Ji L."/>
            <person name="Fetter-Pruneda I."/>
            <person name="McKenzie S.K."/>
            <person name="Li C."/>
            <person name="Hu H."/>
            <person name="Zhang G."/>
            <person name="Kronauer D.J."/>
        </authorList>
    </citation>
    <scope>NUCLEOTIDE SEQUENCE [LARGE SCALE GENOMIC DNA]</scope>
</reference>
<dbReference type="InterPro" id="IPR011705">
    <property type="entry name" value="BACK"/>
</dbReference>
<dbReference type="AlphaFoldDB" id="A0A026W0L0"/>
<evidence type="ECO:0000259" key="2">
    <source>
        <dbReference type="SMART" id="SM00875"/>
    </source>
</evidence>
<keyword evidence="4" id="KW-1185">Reference proteome</keyword>
<dbReference type="OMA" id="IFMAAQY"/>
<dbReference type="Gene3D" id="1.25.40.420">
    <property type="match status" value="1"/>
</dbReference>
<evidence type="ECO:0000256" key="1">
    <source>
        <dbReference type="SAM" id="MobiDB-lite"/>
    </source>
</evidence>
<evidence type="ECO:0000313" key="4">
    <source>
        <dbReference type="Proteomes" id="UP000053097"/>
    </source>
</evidence>
<evidence type="ECO:0000313" key="3">
    <source>
        <dbReference type="EMBL" id="EZA49106.1"/>
    </source>
</evidence>
<dbReference type="CDD" id="cd14733">
    <property type="entry name" value="BACK"/>
    <property type="match status" value="1"/>
</dbReference>
<accession>A0A026W0L0</accession>
<protein>
    <submittedName>
        <fullName evidence="3">Actin-binding protein IPP</fullName>
    </submittedName>
</protein>
<dbReference type="Pfam" id="PF07707">
    <property type="entry name" value="BACK"/>
    <property type="match status" value="1"/>
</dbReference>
<dbReference type="OrthoDB" id="6350321at2759"/>
<feature type="non-terminal residue" evidence="3">
    <location>
        <position position="1"/>
    </location>
</feature>
<gene>
    <name evidence="3" type="ORF">X777_12505</name>
</gene>
<dbReference type="PANTHER" id="PTHR22667:SF0">
    <property type="entry name" value="AT01380P-RELATED"/>
    <property type="match status" value="1"/>
</dbReference>
<proteinExistence type="predicted"/>
<dbReference type="STRING" id="2015173.A0A026W0L0"/>
<feature type="domain" description="BACK" evidence="2">
    <location>
        <begin position="439"/>
        <end position="574"/>
    </location>
</feature>
<dbReference type="PANTHER" id="PTHR22667">
    <property type="entry name" value="AT01380P-RELATED"/>
    <property type="match status" value="1"/>
</dbReference>
<name>A0A026W0L0_OOCBI</name>
<dbReference type="SMART" id="SM00875">
    <property type="entry name" value="BACK"/>
    <property type="match status" value="1"/>
</dbReference>